<dbReference type="EMBL" id="CABFNO020001300">
    <property type="protein sequence ID" value="CAG9978640.1"/>
    <property type="molecule type" value="Genomic_DNA"/>
</dbReference>
<accession>A0A9N9U5Z9</accession>
<dbReference type="OrthoDB" id="3587182at2759"/>
<feature type="domain" description="GST N-terminal" evidence="1">
    <location>
        <begin position="15"/>
        <end position="80"/>
    </location>
</feature>
<comment type="caution">
    <text evidence="2">The sequence shown here is derived from an EMBL/GenBank/DDBJ whole genome shotgun (WGS) entry which is preliminary data.</text>
</comment>
<gene>
    <name evidence="2" type="ORF">CBYS24578_00009290</name>
</gene>
<evidence type="ECO:0000313" key="3">
    <source>
        <dbReference type="Proteomes" id="UP000754883"/>
    </source>
</evidence>
<reference evidence="2" key="1">
    <citation type="submission" date="2021-10" db="EMBL/GenBank/DDBJ databases">
        <authorList>
            <person name="Piombo E."/>
        </authorList>
    </citation>
    <scope>NUCLEOTIDE SEQUENCE</scope>
</reference>
<dbReference type="AlphaFoldDB" id="A0A9N9U5Z9"/>
<evidence type="ECO:0000259" key="1">
    <source>
        <dbReference type="Pfam" id="PF13409"/>
    </source>
</evidence>
<evidence type="ECO:0000313" key="2">
    <source>
        <dbReference type="EMBL" id="CAG9978640.1"/>
    </source>
</evidence>
<dbReference type="Pfam" id="PF13409">
    <property type="entry name" value="GST_N_2"/>
    <property type="match status" value="1"/>
</dbReference>
<protein>
    <recommendedName>
        <fullName evidence="1">GST N-terminal domain-containing protein</fullName>
    </recommendedName>
</protein>
<dbReference type="Gene3D" id="1.20.1050.10">
    <property type="match status" value="1"/>
</dbReference>
<dbReference type="SUPFAM" id="SSF52833">
    <property type="entry name" value="Thioredoxin-like"/>
    <property type="match status" value="1"/>
</dbReference>
<dbReference type="Gene3D" id="3.40.30.10">
    <property type="entry name" value="Glutaredoxin"/>
    <property type="match status" value="1"/>
</dbReference>
<proteinExistence type="predicted"/>
<dbReference type="InterPro" id="IPR004045">
    <property type="entry name" value="Glutathione_S-Trfase_N"/>
</dbReference>
<name>A0A9N9U5Z9_9HYPO</name>
<dbReference type="Proteomes" id="UP000754883">
    <property type="component" value="Unassembled WGS sequence"/>
</dbReference>
<dbReference type="InterPro" id="IPR036249">
    <property type="entry name" value="Thioredoxin-like_sf"/>
</dbReference>
<organism evidence="2 3">
    <name type="scientific">Clonostachys byssicola</name>
    <dbReference type="NCBI Taxonomy" id="160290"/>
    <lineage>
        <taxon>Eukaryota</taxon>
        <taxon>Fungi</taxon>
        <taxon>Dikarya</taxon>
        <taxon>Ascomycota</taxon>
        <taxon>Pezizomycotina</taxon>
        <taxon>Sordariomycetes</taxon>
        <taxon>Hypocreomycetidae</taxon>
        <taxon>Hypocreales</taxon>
        <taxon>Bionectriaceae</taxon>
        <taxon>Clonostachys</taxon>
    </lineage>
</organism>
<sequence length="247" mass="27704">MATPLELFVLPWGVYPRRILLYLSEKGLIESPLIKITPVSFTLEGKMVGEGKPPGTVPVLRLPDGSFIKQSGAILQYFEELCDHPETDQPWQAELASLANKTNMLGNSTTERARIRDMISLTEEACSYFGLACHKGSKLFETFERTSALASKLILEYCIKDLKLLDAYYANQKSLEEGRDVNIPDLMLFSLLHFSKDLYGLDLCADAGAANLQRFYDEFSKRKSAEVKEGHFPGQIMALASQWLPLD</sequence>
<keyword evidence="3" id="KW-1185">Reference proteome</keyword>